<dbReference type="Proteomes" id="UP000300142">
    <property type="component" value="Unassembled WGS sequence"/>
</dbReference>
<evidence type="ECO:0000313" key="3">
    <source>
        <dbReference type="Proteomes" id="UP000300142"/>
    </source>
</evidence>
<evidence type="ECO:0000259" key="1">
    <source>
        <dbReference type="Pfam" id="PF02786"/>
    </source>
</evidence>
<comment type="caution">
    <text evidence="2">The sequence shown here is derived from an EMBL/GenBank/DDBJ whole genome shotgun (WGS) entry which is preliminary data.</text>
</comment>
<sequence length="37" mass="4432">MEMITRIQVEHPVIEMVTVVDLLVEQIRIYKYVLTND</sequence>
<gene>
    <name evidence="2" type="primary">accC_2</name>
    <name evidence="2" type="ORF">SR1949_37290</name>
</gene>
<reference evidence="3" key="1">
    <citation type="submission" date="2019-02" db="EMBL/GenBank/DDBJ databases">
        <title>Draft genome sequence of Sphaerospermopsis reniformis NIES-1949.</title>
        <authorList>
            <person name="Yamaguchi H."/>
            <person name="Suzuki S."/>
            <person name="Kawachi M."/>
        </authorList>
    </citation>
    <scope>NUCLEOTIDE SEQUENCE [LARGE SCALE GENOMIC DNA]</scope>
    <source>
        <strain evidence="3">NIES-1949</strain>
    </source>
</reference>
<name>A0A480A294_9CYAN</name>
<dbReference type="Gene3D" id="3.30.470.20">
    <property type="entry name" value="ATP-grasp fold, B domain"/>
    <property type="match status" value="1"/>
</dbReference>
<dbReference type="Pfam" id="PF02786">
    <property type="entry name" value="CPSase_L_D2"/>
    <property type="match status" value="1"/>
</dbReference>
<dbReference type="InterPro" id="IPR005479">
    <property type="entry name" value="CPAse_ATP-bd"/>
</dbReference>
<accession>A0A480A294</accession>
<proteinExistence type="predicted"/>
<dbReference type="EMBL" id="BJCE01000156">
    <property type="protein sequence ID" value="GCL38612.1"/>
    <property type="molecule type" value="Genomic_DNA"/>
</dbReference>
<dbReference type="GO" id="GO:0005524">
    <property type="term" value="F:ATP binding"/>
    <property type="evidence" value="ECO:0007669"/>
    <property type="project" value="InterPro"/>
</dbReference>
<organism evidence="2 3">
    <name type="scientific">Sphaerospermopsis reniformis</name>
    <dbReference type="NCBI Taxonomy" id="531300"/>
    <lineage>
        <taxon>Bacteria</taxon>
        <taxon>Bacillati</taxon>
        <taxon>Cyanobacteriota</taxon>
        <taxon>Cyanophyceae</taxon>
        <taxon>Nostocales</taxon>
        <taxon>Aphanizomenonaceae</taxon>
        <taxon>Sphaerospermopsis</taxon>
    </lineage>
</organism>
<feature type="domain" description="Carbamoyl phosphate synthase ATP-binding" evidence="1">
    <location>
        <begin position="1"/>
        <end position="29"/>
    </location>
</feature>
<keyword evidence="3" id="KW-1185">Reference proteome</keyword>
<protein>
    <submittedName>
        <fullName evidence="2">Biotin carboxylase AccC</fullName>
    </submittedName>
</protein>
<evidence type="ECO:0000313" key="2">
    <source>
        <dbReference type="EMBL" id="GCL38612.1"/>
    </source>
</evidence>
<dbReference type="AlphaFoldDB" id="A0A480A294"/>